<comment type="subcellular location">
    <subcellularLocation>
        <location evidence="2">Cytoplasmic vesicle</location>
        <location evidence="2">Phagosome membrane</location>
        <topology evidence="2">Multi-pass membrane protein</topology>
    </subcellularLocation>
    <subcellularLocation>
        <location evidence="3">Endosome membrane</location>
        <topology evidence="3">Multi-pass membrane protein</topology>
    </subcellularLocation>
    <subcellularLocation>
        <location evidence="1">Lysosome membrane</location>
        <topology evidence="1">Multi-pass membrane protein</topology>
    </subcellularLocation>
</comment>
<keyword evidence="10" id="KW-0458">Lysosome</keyword>
<evidence type="ECO:0000313" key="14">
    <source>
        <dbReference type="Proteomes" id="UP000265000"/>
    </source>
</evidence>
<evidence type="ECO:0000256" key="1">
    <source>
        <dbReference type="ARBA" id="ARBA00004155"/>
    </source>
</evidence>
<keyword evidence="5" id="KW-0813">Transport</keyword>
<reference evidence="13" key="1">
    <citation type="submission" date="2025-08" db="UniProtKB">
        <authorList>
            <consortium name="Ensembl"/>
        </authorList>
    </citation>
    <scope>IDENTIFICATION</scope>
</reference>
<dbReference type="Proteomes" id="UP000265000">
    <property type="component" value="Unplaced"/>
</dbReference>
<dbReference type="AlphaFoldDB" id="A0A3Q2QEP0"/>
<evidence type="ECO:0000256" key="3">
    <source>
        <dbReference type="ARBA" id="ARBA00004337"/>
    </source>
</evidence>
<feature type="transmembrane region" description="Helical" evidence="12">
    <location>
        <begin position="215"/>
        <end position="236"/>
    </location>
</feature>
<evidence type="ECO:0000313" key="13">
    <source>
        <dbReference type="Ensembl" id="ENSFHEP00000024852.1"/>
    </source>
</evidence>
<dbReference type="GO" id="GO:0020037">
    <property type="term" value="F:heme binding"/>
    <property type="evidence" value="ECO:0007669"/>
    <property type="project" value="TreeGrafter"/>
</dbReference>
<evidence type="ECO:0000256" key="9">
    <source>
        <dbReference type="ARBA" id="ARBA00023136"/>
    </source>
</evidence>
<sequence>MCADLGLWFRSNTNHPDDFRVFCDAQHMELLQSVSIKWLSLELAVNHVLRLYKRLKIYFKSTDEKQARGVRLRARFEAPMTEVHLLFYQALLPVFVDLNQIFQRQDPCVHLLHGQIRTFICMLMSKFLKPETFKETSPEKVGYKDGENQLPGVLALWTLITHVMYLQDYWRTWLRGLKFFFCAAVFFSLLAVVGFIAFLSLAISRKQSFTDPRSLYLSAVWSFMSLKWSFQLLLAAKRYRKEFADISILSDF</sequence>
<evidence type="ECO:0000256" key="8">
    <source>
        <dbReference type="ARBA" id="ARBA00022989"/>
    </source>
</evidence>
<evidence type="ECO:0000256" key="12">
    <source>
        <dbReference type="SAM" id="Phobius"/>
    </source>
</evidence>
<keyword evidence="14" id="KW-1185">Reference proteome</keyword>
<evidence type="ECO:0000256" key="10">
    <source>
        <dbReference type="ARBA" id="ARBA00023228"/>
    </source>
</evidence>
<dbReference type="PANTHER" id="PTHR31525:SF1">
    <property type="entry name" value="HEME TRANSPORTER HRG1"/>
    <property type="match status" value="1"/>
</dbReference>
<dbReference type="GO" id="GO:0010008">
    <property type="term" value="C:endosome membrane"/>
    <property type="evidence" value="ECO:0007669"/>
    <property type="project" value="UniProtKB-SubCell"/>
</dbReference>
<evidence type="ECO:0000256" key="11">
    <source>
        <dbReference type="ARBA" id="ARBA00035075"/>
    </source>
</evidence>
<comment type="catalytic activity">
    <reaction evidence="11">
        <text>heme b(in) = heme b(out)</text>
        <dbReference type="Rhea" id="RHEA:75443"/>
        <dbReference type="ChEBI" id="CHEBI:60344"/>
    </reaction>
</comment>
<keyword evidence="6 12" id="KW-0812">Transmembrane</keyword>
<feature type="transmembrane region" description="Helical" evidence="12">
    <location>
        <begin position="179"/>
        <end position="203"/>
    </location>
</feature>
<keyword evidence="8 12" id="KW-1133">Transmembrane helix</keyword>
<dbReference type="InterPro" id="IPR026218">
    <property type="entry name" value="HRG"/>
</dbReference>
<dbReference type="GO" id="GO:0005765">
    <property type="term" value="C:lysosomal membrane"/>
    <property type="evidence" value="ECO:0007669"/>
    <property type="project" value="UniProtKB-SubCell"/>
</dbReference>
<keyword evidence="9 12" id="KW-0472">Membrane</keyword>
<evidence type="ECO:0000256" key="6">
    <source>
        <dbReference type="ARBA" id="ARBA00022692"/>
    </source>
</evidence>
<evidence type="ECO:0000256" key="7">
    <source>
        <dbReference type="ARBA" id="ARBA00022753"/>
    </source>
</evidence>
<evidence type="ECO:0000256" key="4">
    <source>
        <dbReference type="ARBA" id="ARBA00006203"/>
    </source>
</evidence>
<dbReference type="GO" id="GO:0030670">
    <property type="term" value="C:phagocytic vesicle membrane"/>
    <property type="evidence" value="ECO:0007669"/>
    <property type="project" value="UniProtKB-SubCell"/>
</dbReference>
<dbReference type="GO" id="GO:0005886">
    <property type="term" value="C:plasma membrane"/>
    <property type="evidence" value="ECO:0007669"/>
    <property type="project" value="TreeGrafter"/>
</dbReference>
<dbReference type="Ensembl" id="ENSFHET00000006725.1">
    <property type="protein sequence ID" value="ENSFHEP00000024852.1"/>
    <property type="gene ID" value="ENSFHEG00000006694.1"/>
</dbReference>
<reference evidence="13" key="2">
    <citation type="submission" date="2025-09" db="UniProtKB">
        <authorList>
            <consortium name="Ensembl"/>
        </authorList>
    </citation>
    <scope>IDENTIFICATION</scope>
</reference>
<name>A0A3Q2QEP0_FUNHE</name>
<evidence type="ECO:0000256" key="2">
    <source>
        <dbReference type="ARBA" id="ARBA00004265"/>
    </source>
</evidence>
<comment type="similarity">
    <text evidence="4">Belongs to the HRG family.</text>
</comment>
<protein>
    <submittedName>
        <fullName evidence="13">Solute carrier family 48 member 1b</fullName>
    </submittedName>
</protein>
<proteinExistence type="inferred from homology"/>
<dbReference type="GO" id="GO:0015232">
    <property type="term" value="F:heme transmembrane transporter activity"/>
    <property type="evidence" value="ECO:0007669"/>
    <property type="project" value="InterPro"/>
</dbReference>
<accession>A0A3Q2QEP0</accession>
<evidence type="ECO:0000256" key="5">
    <source>
        <dbReference type="ARBA" id="ARBA00022448"/>
    </source>
</evidence>
<dbReference type="PRINTS" id="PR02095">
    <property type="entry name" value="TRNSPORTRHRG"/>
</dbReference>
<dbReference type="GeneTree" id="ENSGT00390000002307"/>
<organism evidence="13 14">
    <name type="scientific">Fundulus heteroclitus</name>
    <name type="common">Killifish</name>
    <name type="synonym">Mummichog</name>
    <dbReference type="NCBI Taxonomy" id="8078"/>
    <lineage>
        <taxon>Eukaryota</taxon>
        <taxon>Metazoa</taxon>
        <taxon>Chordata</taxon>
        <taxon>Craniata</taxon>
        <taxon>Vertebrata</taxon>
        <taxon>Euteleostomi</taxon>
        <taxon>Actinopterygii</taxon>
        <taxon>Neopterygii</taxon>
        <taxon>Teleostei</taxon>
        <taxon>Neoteleostei</taxon>
        <taxon>Acanthomorphata</taxon>
        <taxon>Ovalentaria</taxon>
        <taxon>Atherinomorphae</taxon>
        <taxon>Cyprinodontiformes</taxon>
        <taxon>Fundulidae</taxon>
        <taxon>Fundulus</taxon>
    </lineage>
</organism>
<keyword evidence="7" id="KW-0967">Endosome</keyword>
<dbReference type="Pfam" id="PF16954">
    <property type="entry name" value="HRG"/>
    <property type="match status" value="1"/>
</dbReference>
<dbReference type="PANTHER" id="PTHR31525">
    <property type="entry name" value="HEME TRANSPORTER HRG1"/>
    <property type="match status" value="1"/>
</dbReference>